<feature type="transmembrane region" description="Helical" evidence="12">
    <location>
        <begin position="240"/>
        <end position="263"/>
    </location>
</feature>
<evidence type="ECO:0000313" key="15">
    <source>
        <dbReference type="EMBL" id="EPS58628.1"/>
    </source>
</evidence>
<evidence type="ECO:0000256" key="4">
    <source>
        <dbReference type="ARBA" id="ARBA00022670"/>
    </source>
</evidence>
<organism evidence="15 16">
    <name type="scientific">Genlisea aurea</name>
    <dbReference type="NCBI Taxonomy" id="192259"/>
    <lineage>
        <taxon>Eukaryota</taxon>
        <taxon>Viridiplantae</taxon>
        <taxon>Streptophyta</taxon>
        <taxon>Embryophyta</taxon>
        <taxon>Tracheophyta</taxon>
        <taxon>Spermatophyta</taxon>
        <taxon>Magnoliopsida</taxon>
        <taxon>eudicotyledons</taxon>
        <taxon>Gunneridae</taxon>
        <taxon>Pentapetalae</taxon>
        <taxon>asterids</taxon>
        <taxon>lamiids</taxon>
        <taxon>Lamiales</taxon>
        <taxon>Lentibulariaceae</taxon>
        <taxon>Genlisea</taxon>
    </lineage>
</organism>
<dbReference type="AlphaFoldDB" id="S8D7F7"/>
<dbReference type="SUPFAM" id="SSF52025">
    <property type="entry name" value="PA domain"/>
    <property type="match status" value="1"/>
</dbReference>
<keyword evidence="8" id="KW-0378">Hydrolase</keyword>
<dbReference type="Proteomes" id="UP000015453">
    <property type="component" value="Unassembled WGS sequence"/>
</dbReference>
<dbReference type="EMBL" id="AUSU01009033">
    <property type="protein sequence ID" value="EPS58628.1"/>
    <property type="molecule type" value="Genomic_DNA"/>
</dbReference>
<evidence type="ECO:0000256" key="7">
    <source>
        <dbReference type="ARBA" id="ARBA00022753"/>
    </source>
</evidence>
<protein>
    <submittedName>
        <fullName evidence="15">Peptidase</fullName>
    </submittedName>
</protein>
<feature type="chain" id="PRO_5012022927" evidence="13">
    <location>
        <begin position="16"/>
        <end position="401"/>
    </location>
</feature>
<feature type="transmembrane region" description="Helical" evidence="12">
    <location>
        <begin position="185"/>
        <end position="206"/>
    </location>
</feature>
<proteinExistence type="inferred from homology"/>
<dbReference type="GO" id="GO:0030660">
    <property type="term" value="C:Golgi-associated vesicle membrane"/>
    <property type="evidence" value="ECO:0007669"/>
    <property type="project" value="TreeGrafter"/>
</dbReference>
<feature type="non-terminal residue" evidence="15">
    <location>
        <position position="1"/>
    </location>
</feature>
<keyword evidence="7" id="KW-0967">Endosome</keyword>
<evidence type="ECO:0000256" key="12">
    <source>
        <dbReference type="SAM" id="Phobius"/>
    </source>
</evidence>
<feature type="non-terminal residue" evidence="15">
    <location>
        <position position="401"/>
    </location>
</feature>
<feature type="signal peptide" evidence="13">
    <location>
        <begin position="1"/>
        <end position="15"/>
    </location>
</feature>
<evidence type="ECO:0000313" key="16">
    <source>
        <dbReference type="Proteomes" id="UP000015453"/>
    </source>
</evidence>
<evidence type="ECO:0000256" key="1">
    <source>
        <dbReference type="ARBA" id="ARBA00003012"/>
    </source>
</evidence>
<keyword evidence="11" id="KW-0325">Glycoprotein</keyword>
<dbReference type="GO" id="GO:0033619">
    <property type="term" value="P:membrane protein proteolysis"/>
    <property type="evidence" value="ECO:0007669"/>
    <property type="project" value="TreeGrafter"/>
</dbReference>
<feature type="transmembrane region" description="Helical" evidence="12">
    <location>
        <begin position="269"/>
        <end position="294"/>
    </location>
</feature>
<gene>
    <name evidence="15" type="ORF">M569_16184</name>
</gene>
<feature type="transmembrane region" description="Helical" evidence="12">
    <location>
        <begin position="369"/>
        <end position="387"/>
    </location>
</feature>
<evidence type="ECO:0000256" key="10">
    <source>
        <dbReference type="ARBA" id="ARBA00023136"/>
    </source>
</evidence>
<keyword evidence="6 13" id="KW-0732">Signal</keyword>
<dbReference type="Pfam" id="PF02225">
    <property type="entry name" value="PA"/>
    <property type="match status" value="1"/>
</dbReference>
<comment type="caution">
    <text evidence="15">The sequence shown here is derived from an EMBL/GenBank/DDBJ whole genome shotgun (WGS) entry which is preliminary data.</text>
</comment>
<feature type="domain" description="PA" evidence="14">
    <location>
        <begin position="80"/>
        <end position="158"/>
    </location>
</feature>
<feature type="transmembrane region" description="Helical" evidence="12">
    <location>
        <begin position="306"/>
        <end position="336"/>
    </location>
</feature>
<sequence length="401" mass="44187">FLFLLLLFRSITVFAGDIVHVDDKGPKRPGCDNNFVLIKVPVWVDGEEEMQFVGVGARFGPTLESQEKRADRITVALADPPDCCSNPKKKLIGEAILVHRGNCSFVTKANVAEEAGASAVIIINNQTDLMKMVCNANEMDLTIGIPVVMLPQDAGESLKSFMAMSSRVSIQIYSPKRPLFDVAEVFLWLMAVGTIICASYWSALTARKEAIELEKLLKLSRPTVDDFETKEKQRDSSSGVLEINIASAICFVVLASCFLLMLYKLMSSLFIRILVFLLCFGGFQGLLHCSVFLLGRLRWCEPAAECYVGVPFVGPVSYLALAAAPFCLALAVLWGLFRTASYAWIGQDILGISLMVAVLQFVHVPNLKVGTVLLACALLYDIFWVFLSKLWFNKSVMIAVS</sequence>
<dbReference type="InterPro" id="IPR003137">
    <property type="entry name" value="PA_domain"/>
</dbReference>
<keyword evidence="5 12" id="KW-0812">Transmembrane</keyword>
<evidence type="ECO:0000256" key="2">
    <source>
        <dbReference type="ARBA" id="ARBA00004337"/>
    </source>
</evidence>
<dbReference type="SMART" id="SM00730">
    <property type="entry name" value="PSN"/>
    <property type="match status" value="1"/>
</dbReference>
<keyword evidence="10 12" id="KW-0472">Membrane</keyword>
<keyword evidence="9 12" id="KW-1133">Transmembrane helix</keyword>
<reference evidence="15 16" key="1">
    <citation type="journal article" date="2013" name="BMC Genomics">
        <title>The miniature genome of a carnivorous plant Genlisea aurea contains a low number of genes and short non-coding sequences.</title>
        <authorList>
            <person name="Leushkin E.V."/>
            <person name="Sutormin R.A."/>
            <person name="Nabieva E.R."/>
            <person name="Penin A.A."/>
            <person name="Kondrashov A.S."/>
            <person name="Logacheva M.D."/>
        </authorList>
    </citation>
    <scope>NUCLEOTIDE SEQUENCE [LARGE SCALE GENOMIC DNA]</scope>
</reference>
<dbReference type="GO" id="GO:0098554">
    <property type="term" value="C:cytoplasmic side of endoplasmic reticulum membrane"/>
    <property type="evidence" value="ECO:0007669"/>
    <property type="project" value="TreeGrafter"/>
</dbReference>
<dbReference type="InterPro" id="IPR007369">
    <property type="entry name" value="Peptidase_A22B_SPP"/>
</dbReference>
<dbReference type="OrthoDB" id="29661at2759"/>
<evidence type="ECO:0000256" key="8">
    <source>
        <dbReference type="ARBA" id="ARBA00022801"/>
    </source>
</evidence>
<evidence type="ECO:0000256" key="5">
    <source>
        <dbReference type="ARBA" id="ARBA00022692"/>
    </source>
</evidence>
<dbReference type="Pfam" id="PF04258">
    <property type="entry name" value="Peptidase_A22B"/>
    <property type="match status" value="1"/>
</dbReference>
<dbReference type="PANTHER" id="PTHR12174">
    <property type="entry name" value="SIGNAL PEPTIDE PEPTIDASE"/>
    <property type="match status" value="1"/>
</dbReference>
<dbReference type="FunFam" id="3.50.30.30:FF:000007">
    <property type="entry name" value="Signal peptide peptidase-like 3"/>
    <property type="match status" value="1"/>
</dbReference>
<evidence type="ECO:0000256" key="13">
    <source>
        <dbReference type="SAM" id="SignalP"/>
    </source>
</evidence>
<dbReference type="PANTHER" id="PTHR12174:SF102">
    <property type="entry name" value="SIGNAL PEPTIDE PEPTIDASE-LIKE 4"/>
    <property type="match status" value="1"/>
</dbReference>
<evidence type="ECO:0000256" key="11">
    <source>
        <dbReference type="ARBA" id="ARBA00023180"/>
    </source>
</evidence>
<name>S8D7F7_9LAMI</name>
<comment type="similarity">
    <text evidence="3">Belongs to the peptidase A22B family.</text>
</comment>
<dbReference type="InterPro" id="IPR046450">
    <property type="entry name" value="PA_dom_sf"/>
</dbReference>
<comment type="subcellular location">
    <subcellularLocation>
        <location evidence="2">Endosome membrane</location>
        <topology evidence="2">Multi-pass membrane protein</topology>
    </subcellularLocation>
</comment>
<evidence type="ECO:0000256" key="9">
    <source>
        <dbReference type="ARBA" id="ARBA00022989"/>
    </source>
</evidence>
<comment type="function">
    <text evidence="1">Intramembrane-cleaving aspartic protease (I-CLiP) that cleaves type II membrane signal peptides in the hydrophobic plane of the membrane.</text>
</comment>
<evidence type="ECO:0000256" key="6">
    <source>
        <dbReference type="ARBA" id="ARBA00022729"/>
    </source>
</evidence>
<keyword evidence="16" id="KW-1185">Reference proteome</keyword>
<dbReference type="SMR" id="S8D7F7"/>
<accession>S8D7F7</accession>
<dbReference type="Gene3D" id="3.50.30.30">
    <property type="match status" value="1"/>
</dbReference>
<evidence type="ECO:0000259" key="14">
    <source>
        <dbReference type="Pfam" id="PF02225"/>
    </source>
</evidence>
<dbReference type="GO" id="GO:0098553">
    <property type="term" value="C:lumenal side of endoplasmic reticulum membrane"/>
    <property type="evidence" value="ECO:0007669"/>
    <property type="project" value="TreeGrafter"/>
</dbReference>
<evidence type="ECO:0000256" key="3">
    <source>
        <dbReference type="ARBA" id="ARBA00006859"/>
    </source>
</evidence>
<dbReference type="InterPro" id="IPR006639">
    <property type="entry name" value="Preselin/SPP"/>
</dbReference>
<dbReference type="GO" id="GO:0042500">
    <property type="term" value="F:aspartic endopeptidase activity, intramembrane cleaving"/>
    <property type="evidence" value="ECO:0007669"/>
    <property type="project" value="InterPro"/>
</dbReference>
<dbReference type="GO" id="GO:0010008">
    <property type="term" value="C:endosome membrane"/>
    <property type="evidence" value="ECO:0007669"/>
    <property type="project" value="UniProtKB-SubCell"/>
</dbReference>
<feature type="transmembrane region" description="Helical" evidence="12">
    <location>
        <begin position="342"/>
        <end position="362"/>
    </location>
</feature>
<keyword evidence="4" id="KW-0645">Protease</keyword>
<dbReference type="GO" id="GO:0005765">
    <property type="term" value="C:lysosomal membrane"/>
    <property type="evidence" value="ECO:0007669"/>
    <property type="project" value="TreeGrafter"/>
</dbReference>